<proteinExistence type="predicted"/>
<dbReference type="EMBL" id="JAHMHQ010000007">
    <property type="protein sequence ID" value="KAK1638180.1"/>
    <property type="molecule type" value="Genomic_DNA"/>
</dbReference>
<evidence type="ECO:0000313" key="2">
    <source>
        <dbReference type="Proteomes" id="UP001243989"/>
    </source>
</evidence>
<dbReference type="RefSeq" id="XP_060446787.1">
    <property type="nucleotide sequence ID" value="XM_060590130.1"/>
</dbReference>
<accession>A0AAI9ZU00</accession>
<dbReference type="AlphaFoldDB" id="A0AAI9ZU00"/>
<reference evidence="1" key="1">
    <citation type="submission" date="2021-06" db="EMBL/GenBank/DDBJ databases">
        <title>Comparative genomics, transcriptomics and evolutionary studies reveal genomic signatures of adaptation to plant cell wall in hemibiotrophic fungi.</title>
        <authorList>
            <consortium name="DOE Joint Genome Institute"/>
            <person name="Baroncelli R."/>
            <person name="Diaz J.F."/>
            <person name="Benocci T."/>
            <person name="Peng M."/>
            <person name="Battaglia E."/>
            <person name="Haridas S."/>
            <person name="Andreopoulos W."/>
            <person name="Labutti K."/>
            <person name="Pangilinan J."/>
            <person name="Floch G.L."/>
            <person name="Makela M.R."/>
            <person name="Henrissat B."/>
            <person name="Grigoriev I.V."/>
            <person name="Crouch J.A."/>
            <person name="De Vries R.P."/>
            <person name="Sukno S.A."/>
            <person name="Thon M.R."/>
        </authorList>
    </citation>
    <scope>NUCLEOTIDE SEQUENCE</scope>
    <source>
        <strain evidence="1">CBS 102054</strain>
    </source>
</reference>
<protein>
    <submittedName>
        <fullName evidence="1">Uncharacterized protein</fullName>
    </submittedName>
</protein>
<evidence type="ECO:0000313" key="1">
    <source>
        <dbReference type="EMBL" id="KAK1638180.1"/>
    </source>
</evidence>
<organism evidence="1 2">
    <name type="scientific">Colletotrichum phormii</name>
    <dbReference type="NCBI Taxonomy" id="359342"/>
    <lineage>
        <taxon>Eukaryota</taxon>
        <taxon>Fungi</taxon>
        <taxon>Dikarya</taxon>
        <taxon>Ascomycota</taxon>
        <taxon>Pezizomycotina</taxon>
        <taxon>Sordariomycetes</taxon>
        <taxon>Hypocreomycetidae</taxon>
        <taxon>Glomerellales</taxon>
        <taxon>Glomerellaceae</taxon>
        <taxon>Colletotrichum</taxon>
        <taxon>Colletotrichum acutatum species complex</taxon>
    </lineage>
</organism>
<sequence length="72" mass="8224">MRLVRQRQKHLPWALLCIATVVIWVRHVAQSTSLTSGRIAESEPEPNPNVKARVLKRETGRIIALGLWARML</sequence>
<keyword evidence="2" id="KW-1185">Reference proteome</keyword>
<name>A0AAI9ZU00_9PEZI</name>
<gene>
    <name evidence="1" type="ORF">BDP81DRAFT_424377</name>
</gene>
<comment type="caution">
    <text evidence="1">The sequence shown here is derived from an EMBL/GenBank/DDBJ whole genome shotgun (WGS) entry which is preliminary data.</text>
</comment>
<dbReference type="Proteomes" id="UP001243989">
    <property type="component" value="Unassembled WGS sequence"/>
</dbReference>
<dbReference type="GeneID" id="85474992"/>